<dbReference type="InterPro" id="IPR047907">
    <property type="entry name" value="CD1375-like"/>
</dbReference>
<dbReference type="RefSeq" id="WP_408976972.1">
    <property type="nucleotide sequence ID" value="NZ_JBJUVG010000003.1"/>
</dbReference>
<dbReference type="Proteomes" id="UP001631949">
    <property type="component" value="Unassembled WGS sequence"/>
</dbReference>
<dbReference type="EMBL" id="JBJUVG010000003">
    <property type="protein sequence ID" value="MFM9413354.1"/>
    <property type="molecule type" value="Genomic_DNA"/>
</dbReference>
<reference evidence="1 2" key="1">
    <citation type="journal article" date="2016" name="Int. J. Syst. Evol. Microbiol.">
        <title>Peptococcus simiae sp. nov., isolated from rhesus macaque faeces and emended description of the genus Peptococcus.</title>
        <authorList>
            <person name="Shkoporov A.N."/>
            <person name="Efimov B.A."/>
            <person name="Kondova I."/>
            <person name="Ouwerling B."/>
            <person name="Chaplin A.V."/>
            <person name="Shcherbakova V.A."/>
            <person name="Langermans J.A.M."/>
        </authorList>
    </citation>
    <scope>NUCLEOTIDE SEQUENCE [LARGE SCALE GENOMIC DNA]</scope>
    <source>
        <strain evidence="1 2">M108</strain>
    </source>
</reference>
<proteinExistence type="predicted"/>
<organism evidence="1 2">
    <name type="scientific">Peptococcus simiae</name>
    <dbReference type="NCBI Taxonomy" id="1643805"/>
    <lineage>
        <taxon>Bacteria</taxon>
        <taxon>Bacillati</taxon>
        <taxon>Bacillota</taxon>
        <taxon>Clostridia</taxon>
        <taxon>Eubacteriales</taxon>
        <taxon>Peptococcaceae</taxon>
        <taxon>Peptococcus</taxon>
    </lineage>
</organism>
<dbReference type="NCBIfam" id="NF040910">
    <property type="entry name" value="CD1375_fam"/>
    <property type="match status" value="1"/>
</dbReference>
<keyword evidence="2" id="KW-1185">Reference proteome</keyword>
<accession>A0ABW9GZY0</accession>
<comment type="caution">
    <text evidence="1">The sequence shown here is derived from an EMBL/GenBank/DDBJ whole genome shotgun (WGS) entry which is preliminary data.</text>
</comment>
<name>A0ABW9GZY0_9FIRM</name>
<gene>
    <name evidence="1" type="ORF">ACKQTC_03125</name>
</gene>
<evidence type="ECO:0000313" key="2">
    <source>
        <dbReference type="Proteomes" id="UP001631949"/>
    </source>
</evidence>
<sequence>MIYIYATLVKAGRRTLDQVPAHLREEVKKLLEEENDKAE</sequence>
<evidence type="ECO:0000313" key="1">
    <source>
        <dbReference type="EMBL" id="MFM9413354.1"/>
    </source>
</evidence>
<protein>
    <submittedName>
        <fullName evidence="1">CD1375 family protein</fullName>
    </submittedName>
</protein>